<evidence type="ECO:0000313" key="2">
    <source>
        <dbReference type="Proteomes" id="UP001476798"/>
    </source>
</evidence>
<feature type="non-terminal residue" evidence="1">
    <location>
        <position position="1"/>
    </location>
</feature>
<accession>A0ABV0MGQ1</accession>
<protein>
    <submittedName>
        <fullName evidence="1">Uncharacterized protein</fullName>
    </submittedName>
</protein>
<reference evidence="1 2" key="1">
    <citation type="submission" date="2021-06" db="EMBL/GenBank/DDBJ databases">
        <authorList>
            <person name="Palmer J.M."/>
        </authorList>
    </citation>
    <scope>NUCLEOTIDE SEQUENCE [LARGE SCALE GENOMIC DNA]</scope>
    <source>
        <strain evidence="1 2">GA_2019</strain>
        <tissue evidence="1">Muscle</tissue>
    </source>
</reference>
<organism evidence="1 2">
    <name type="scientific">Goodea atripinnis</name>
    <dbReference type="NCBI Taxonomy" id="208336"/>
    <lineage>
        <taxon>Eukaryota</taxon>
        <taxon>Metazoa</taxon>
        <taxon>Chordata</taxon>
        <taxon>Craniata</taxon>
        <taxon>Vertebrata</taxon>
        <taxon>Euteleostomi</taxon>
        <taxon>Actinopterygii</taxon>
        <taxon>Neopterygii</taxon>
        <taxon>Teleostei</taxon>
        <taxon>Neoteleostei</taxon>
        <taxon>Acanthomorphata</taxon>
        <taxon>Ovalentaria</taxon>
        <taxon>Atherinomorphae</taxon>
        <taxon>Cyprinodontiformes</taxon>
        <taxon>Goodeidae</taxon>
        <taxon>Goodea</taxon>
    </lineage>
</organism>
<dbReference type="EMBL" id="JAHRIO010000616">
    <property type="protein sequence ID" value="MEQ2158266.1"/>
    <property type="molecule type" value="Genomic_DNA"/>
</dbReference>
<comment type="caution">
    <text evidence="1">The sequence shown here is derived from an EMBL/GenBank/DDBJ whole genome shotgun (WGS) entry which is preliminary data.</text>
</comment>
<sequence length="113" mass="12530">RCPAHDHRVRRSLPLICVAWMATVRPPELLAAVVVVAAGRRVLQVAELGEVAGVHRASAVRFTSAHSPLLRTCQEQPSLDPQLVLRLLQKQVKGRFKLPIKRIIGTRMSLQST</sequence>
<keyword evidence="2" id="KW-1185">Reference proteome</keyword>
<dbReference type="Proteomes" id="UP001476798">
    <property type="component" value="Unassembled WGS sequence"/>
</dbReference>
<gene>
    <name evidence="1" type="ORF">GOODEAATRI_010487</name>
</gene>
<proteinExistence type="predicted"/>
<evidence type="ECO:0000313" key="1">
    <source>
        <dbReference type="EMBL" id="MEQ2158266.1"/>
    </source>
</evidence>
<name>A0ABV0MGQ1_9TELE</name>